<protein>
    <submittedName>
        <fullName evidence="8">Lipid II flippase FtsW</fullName>
    </submittedName>
</protein>
<evidence type="ECO:0000313" key="8">
    <source>
        <dbReference type="EMBL" id="MEB3103863.1"/>
    </source>
</evidence>
<keyword evidence="5 7" id="KW-1133">Transmembrane helix</keyword>
<feature type="transmembrane region" description="Helical" evidence="7">
    <location>
        <begin position="183"/>
        <end position="203"/>
    </location>
</feature>
<keyword evidence="3 7" id="KW-0812">Transmembrane</keyword>
<dbReference type="InterPro" id="IPR013437">
    <property type="entry name" value="FtsW"/>
</dbReference>
<dbReference type="EMBL" id="JAYJLD010000055">
    <property type="protein sequence ID" value="MEB3103863.1"/>
    <property type="molecule type" value="Genomic_DNA"/>
</dbReference>
<gene>
    <name evidence="8" type="primary">ftsW</name>
    <name evidence="8" type="ORF">VF724_19795</name>
</gene>
<keyword evidence="9" id="KW-1185">Reference proteome</keyword>
<sequence>MNPPRRGTPDFLLLLLTFALVGFGLVMVFSASYNLNADPLYFTKRQSLWAVLGTGAMLFLMNLNYKKLKVWFVPFFVATLFLLVFVLLFGVERNGAKSWFGIGSIGGQPTEFAKLAIILYLSALISKKGEKIRDFKTGFLPVLMIVGFVALLIMLQPDLGSTMILVLTATILMIAGGVNLKHLFMIGGAMSLLLAIFVSVSLLRGHTESYRLDRFTAFVDPWSHQLDSGFHTVQSLYAFGHGGLSGAGFGQSIQKLFYLPEAHNDFIFAIIGEELGFVGSLIFLLVYLLFLWRGLLIALRSTDPFGVLVGTGIISMIGVQAVINIGGVTNVIPITGVTLPFISFGGSSLLTTMMSTGILLSISRENTRLNREQQT</sequence>
<evidence type="ECO:0000256" key="5">
    <source>
        <dbReference type="ARBA" id="ARBA00022989"/>
    </source>
</evidence>
<evidence type="ECO:0000256" key="2">
    <source>
        <dbReference type="ARBA" id="ARBA00022475"/>
    </source>
</evidence>
<dbReference type="RefSeq" id="WP_371755991.1">
    <property type="nucleotide sequence ID" value="NZ_JAYJLD010000055.1"/>
</dbReference>
<proteinExistence type="predicted"/>
<evidence type="ECO:0000256" key="4">
    <source>
        <dbReference type="ARBA" id="ARBA00022960"/>
    </source>
</evidence>
<feature type="transmembrane region" description="Helical" evidence="7">
    <location>
        <begin position="12"/>
        <end position="35"/>
    </location>
</feature>
<evidence type="ECO:0000313" key="9">
    <source>
        <dbReference type="Proteomes" id="UP001310386"/>
    </source>
</evidence>
<evidence type="ECO:0000256" key="6">
    <source>
        <dbReference type="ARBA" id="ARBA00023136"/>
    </source>
</evidence>
<feature type="transmembrane region" description="Helical" evidence="7">
    <location>
        <begin position="111"/>
        <end position="126"/>
    </location>
</feature>
<evidence type="ECO:0000256" key="1">
    <source>
        <dbReference type="ARBA" id="ARBA00004651"/>
    </source>
</evidence>
<feature type="transmembrane region" description="Helical" evidence="7">
    <location>
        <begin position="138"/>
        <end position="155"/>
    </location>
</feature>
<dbReference type="PANTHER" id="PTHR30474:SF13">
    <property type="entry name" value="STAGE V SPORULATION PROTEIN E"/>
    <property type="match status" value="1"/>
</dbReference>
<name>A0ABU5ZNT8_9BACL</name>
<accession>A0ABU5ZNT8</accession>
<keyword evidence="2" id="KW-1003">Cell membrane</keyword>
<reference evidence="8" key="1">
    <citation type="submission" date="2023-12" db="EMBL/GenBank/DDBJ databases">
        <title>Fervidustalea candida gen. nov., sp. nov., a novel member of the family Paenibacillaceae isolated from a geothermal area.</title>
        <authorList>
            <person name="Li W.-J."/>
            <person name="Jiao J.-Y."/>
            <person name="Chen Y."/>
        </authorList>
    </citation>
    <scope>NUCLEOTIDE SEQUENCE</scope>
    <source>
        <strain evidence="8">SYSU GA230002</strain>
    </source>
</reference>
<keyword evidence="4" id="KW-0133">Cell shape</keyword>
<comment type="caution">
    <text evidence="8">The sequence shown here is derived from an EMBL/GenBank/DDBJ whole genome shotgun (WGS) entry which is preliminary data.</text>
</comment>
<feature type="transmembrane region" description="Helical" evidence="7">
    <location>
        <begin position="70"/>
        <end position="91"/>
    </location>
</feature>
<comment type="subcellular location">
    <subcellularLocation>
        <location evidence="1">Cell membrane</location>
        <topology evidence="1">Multi-pass membrane protein</topology>
    </subcellularLocation>
</comment>
<feature type="transmembrane region" description="Helical" evidence="7">
    <location>
        <begin position="304"/>
        <end position="325"/>
    </location>
</feature>
<evidence type="ECO:0000256" key="3">
    <source>
        <dbReference type="ARBA" id="ARBA00022692"/>
    </source>
</evidence>
<organism evidence="8 9">
    <name type="scientific">Ferviditalea candida</name>
    <dbReference type="NCBI Taxonomy" id="3108399"/>
    <lineage>
        <taxon>Bacteria</taxon>
        <taxon>Bacillati</taxon>
        <taxon>Bacillota</taxon>
        <taxon>Bacilli</taxon>
        <taxon>Bacillales</taxon>
        <taxon>Paenibacillaceae</taxon>
        <taxon>Ferviditalea</taxon>
    </lineage>
</organism>
<feature type="transmembrane region" description="Helical" evidence="7">
    <location>
        <begin position="47"/>
        <end position="63"/>
    </location>
</feature>
<feature type="transmembrane region" description="Helical" evidence="7">
    <location>
        <begin position="337"/>
        <end position="362"/>
    </location>
</feature>
<dbReference type="Pfam" id="PF01098">
    <property type="entry name" value="FTSW_RODA_SPOVE"/>
    <property type="match status" value="1"/>
</dbReference>
<dbReference type="NCBIfam" id="TIGR02614">
    <property type="entry name" value="ftsW"/>
    <property type="match status" value="1"/>
</dbReference>
<evidence type="ECO:0000256" key="7">
    <source>
        <dbReference type="SAM" id="Phobius"/>
    </source>
</evidence>
<feature type="transmembrane region" description="Helical" evidence="7">
    <location>
        <begin position="266"/>
        <end position="292"/>
    </location>
</feature>
<dbReference type="PANTHER" id="PTHR30474">
    <property type="entry name" value="CELL CYCLE PROTEIN"/>
    <property type="match status" value="1"/>
</dbReference>
<dbReference type="Proteomes" id="UP001310386">
    <property type="component" value="Unassembled WGS sequence"/>
</dbReference>
<feature type="transmembrane region" description="Helical" evidence="7">
    <location>
        <begin position="161"/>
        <end position="178"/>
    </location>
</feature>
<dbReference type="InterPro" id="IPR001182">
    <property type="entry name" value="FtsW/RodA"/>
</dbReference>
<keyword evidence="6 7" id="KW-0472">Membrane</keyword>